<reference evidence="1 2" key="1">
    <citation type="journal article" date="2014" name="Int. J. Syst. Evol. Microbiol.">
        <title>Nocardia vulneris sp. nov., isolated from wounds of human patients in North America.</title>
        <authorList>
            <person name="Lasker B.A."/>
            <person name="Bell M."/>
            <person name="Klenk H.P."/>
            <person name="Sproer C."/>
            <person name="Schumann C."/>
            <person name="Schumann P."/>
            <person name="Brown J.M."/>
        </authorList>
    </citation>
    <scope>NUCLEOTIDE SEQUENCE [LARGE SCALE GENOMIC DNA]</scope>
    <source>
        <strain evidence="1 2">W9851</strain>
    </source>
</reference>
<proteinExistence type="predicted"/>
<organism evidence="1 2">
    <name type="scientific">Nocardia vulneris</name>
    <dbReference type="NCBI Taxonomy" id="1141657"/>
    <lineage>
        <taxon>Bacteria</taxon>
        <taxon>Bacillati</taxon>
        <taxon>Actinomycetota</taxon>
        <taxon>Actinomycetes</taxon>
        <taxon>Mycobacteriales</taxon>
        <taxon>Nocardiaceae</taxon>
        <taxon>Nocardia</taxon>
    </lineage>
</organism>
<dbReference type="Proteomes" id="UP000031364">
    <property type="component" value="Unassembled WGS sequence"/>
</dbReference>
<gene>
    <name evidence="1" type="ORF">FG87_35030</name>
</gene>
<protein>
    <submittedName>
        <fullName evidence="1">Uncharacterized protein</fullName>
    </submittedName>
</protein>
<evidence type="ECO:0000313" key="2">
    <source>
        <dbReference type="Proteomes" id="UP000031364"/>
    </source>
</evidence>
<dbReference type="EMBL" id="JNFP01000060">
    <property type="protein sequence ID" value="KIA60736.1"/>
    <property type="molecule type" value="Genomic_DNA"/>
</dbReference>
<accession>A0ABR4Z616</accession>
<name>A0ABR4Z616_9NOCA</name>
<keyword evidence="2" id="KW-1185">Reference proteome</keyword>
<evidence type="ECO:0000313" key="1">
    <source>
        <dbReference type="EMBL" id="KIA60736.1"/>
    </source>
</evidence>
<sequence>MTGIGIGVGATKIVDSKEDSTEGPFTIVDRRGQQRFRFDTSKAPVVMGGRTYPASGRGGPDEGSYLVFNDENGDEKGGIVAHSGGTLIALDYPNGDAIHLQTRTEGDRGRASFSLNRMGDPQKPIEEAEHPVGVKLFADTEEGAGLTLHDAQGRPRILLHVAADGTPSIAVLDENGNIVKQL</sequence>
<comment type="caution">
    <text evidence="1">The sequence shown here is derived from an EMBL/GenBank/DDBJ whole genome shotgun (WGS) entry which is preliminary data.</text>
</comment>